<dbReference type="Pfam" id="PF13020">
    <property type="entry name" value="NOV_C"/>
    <property type="match status" value="1"/>
</dbReference>
<sequence>MKAASQRERLMLAGLFLSKFSKEGLRHLGFETFAEAYNAMGYALGGKPTSIKNYMQEFDPLFPNGRKGWHGREMRAHCREAFEQFGGLSLEQFSRLLTPLLLPGKVLPQELEELNAFQHDDFENESFSKRLITGVAAEGFFESTFSTLTDFTGHTLSNVTRFGCGFDFRVQPAGIVPFLAVEVKGIAGAGGDVMMTSKEHRVAEHLGDRYFLCVVRNFVEKPSLSLFRNPLKQGFQFTARERSQTTITWHSRVPA</sequence>
<dbReference type="EMBL" id="JAPDDT010000005">
    <property type="protein sequence ID" value="MCW1923683.1"/>
    <property type="molecule type" value="Genomic_DNA"/>
</dbReference>
<evidence type="ECO:0000259" key="1">
    <source>
        <dbReference type="Pfam" id="PF13020"/>
    </source>
</evidence>
<keyword evidence="3" id="KW-1185">Reference proteome</keyword>
<dbReference type="Proteomes" id="UP001320876">
    <property type="component" value="Unassembled WGS sequence"/>
</dbReference>
<protein>
    <submittedName>
        <fullName evidence="2">DUF3883 domain-containing protein</fullName>
    </submittedName>
</protein>
<name>A0ABT3GJK5_9BACT</name>
<evidence type="ECO:0000313" key="2">
    <source>
        <dbReference type="EMBL" id="MCW1923683.1"/>
    </source>
</evidence>
<accession>A0ABT3GJK5</accession>
<gene>
    <name evidence="2" type="ORF">OKA05_14045</name>
</gene>
<proteinExistence type="predicted"/>
<comment type="caution">
    <text evidence="2">The sequence shown here is derived from an EMBL/GenBank/DDBJ whole genome shotgun (WGS) entry which is preliminary data.</text>
</comment>
<organism evidence="2 3">
    <name type="scientific">Luteolibacter arcticus</name>
    <dbReference type="NCBI Taxonomy" id="1581411"/>
    <lineage>
        <taxon>Bacteria</taxon>
        <taxon>Pseudomonadati</taxon>
        <taxon>Verrucomicrobiota</taxon>
        <taxon>Verrucomicrobiia</taxon>
        <taxon>Verrucomicrobiales</taxon>
        <taxon>Verrucomicrobiaceae</taxon>
        <taxon>Luteolibacter</taxon>
    </lineage>
</organism>
<evidence type="ECO:0000313" key="3">
    <source>
        <dbReference type="Proteomes" id="UP001320876"/>
    </source>
</evidence>
<feature type="domain" description="Protein NO VEIN C-terminal" evidence="1">
    <location>
        <begin position="153"/>
        <end position="224"/>
    </location>
</feature>
<reference evidence="2 3" key="1">
    <citation type="submission" date="2022-10" db="EMBL/GenBank/DDBJ databases">
        <title>Luteolibacter arcticus strain CCTCC AB 2014275, whole genome shotgun sequencing project.</title>
        <authorList>
            <person name="Zhao G."/>
            <person name="Shen L."/>
        </authorList>
    </citation>
    <scope>NUCLEOTIDE SEQUENCE [LARGE SCALE GENOMIC DNA]</scope>
    <source>
        <strain evidence="2 3">CCTCC AB 2014275</strain>
    </source>
</reference>
<dbReference type="InterPro" id="IPR024975">
    <property type="entry name" value="NOV_C"/>
</dbReference>
<dbReference type="RefSeq" id="WP_264487792.1">
    <property type="nucleotide sequence ID" value="NZ_JAPDDT010000005.1"/>
</dbReference>